<organism evidence="1 2">
    <name type="scientific">Prevotella lacticifex</name>
    <dbReference type="NCBI Taxonomy" id="2854755"/>
    <lineage>
        <taxon>Bacteria</taxon>
        <taxon>Pseudomonadati</taxon>
        <taxon>Bacteroidota</taxon>
        <taxon>Bacteroidia</taxon>
        <taxon>Bacteroidales</taxon>
        <taxon>Prevotellaceae</taxon>
        <taxon>Prevotella</taxon>
    </lineage>
</organism>
<dbReference type="AlphaFoldDB" id="A0A9R1C8P3"/>
<sequence>MFLLFTAILKNFYQYLLSKVSAIFPGIDMKSRLKRFVFAFIVVPAKWVRVARQWTLNIYTKDRWLHYWTIFNASYG</sequence>
<accession>A0A9R1C8P3</accession>
<comment type="caution">
    <text evidence="1">The sequence shown here is derived from an EMBL/GenBank/DDBJ whole genome shotgun (WGS) entry which is preliminary data.</text>
</comment>
<evidence type="ECO:0000313" key="2">
    <source>
        <dbReference type="Proteomes" id="UP000825483"/>
    </source>
</evidence>
<reference evidence="1" key="1">
    <citation type="journal article" date="2022" name="Int. J. Syst. Evol. Microbiol.">
        <title>Prevotella lacticifex sp. nov., isolated from the rumen of cows.</title>
        <authorList>
            <person name="Shinkai T."/>
            <person name="Ikeyama N."/>
            <person name="Kumagai M."/>
            <person name="Ohmori H."/>
            <person name="Sakamoto M."/>
            <person name="Ohkuma M."/>
            <person name="Mitsumori M."/>
        </authorList>
    </citation>
    <scope>NUCLEOTIDE SEQUENCE</scope>
    <source>
        <strain evidence="1">R5076</strain>
    </source>
</reference>
<proteinExistence type="predicted"/>
<keyword evidence="2" id="KW-1185">Reference proteome</keyword>
<protein>
    <submittedName>
        <fullName evidence="1">Uncharacterized protein</fullName>
    </submittedName>
</protein>
<dbReference type="EMBL" id="BPUB01000001">
    <property type="protein sequence ID" value="GJG58066.1"/>
    <property type="molecule type" value="Genomic_DNA"/>
</dbReference>
<name>A0A9R1C8P3_9BACT</name>
<dbReference type="Proteomes" id="UP000825483">
    <property type="component" value="Unassembled WGS sequence"/>
</dbReference>
<gene>
    <name evidence="1" type="ORF">PRLR5076_09170</name>
</gene>
<evidence type="ECO:0000313" key="1">
    <source>
        <dbReference type="EMBL" id="GJG58066.1"/>
    </source>
</evidence>